<gene>
    <name evidence="1" type="ORF">SAMN02983006_01109</name>
</gene>
<keyword evidence="2" id="KW-1185">Reference proteome</keyword>
<name>A0A1I4HIQ3_9FIRM</name>
<dbReference type="Gene3D" id="3.30.70.1230">
    <property type="entry name" value="Nucleotide cyclase"/>
    <property type="match status" value="1"/>
</dbReference>
<dbReference type="AlphaFoldDB" id="A0A1I4HIQ3"/>
<dbReference type="InterPro" id="IPR029787">
    <property type="entry name" value="Nucleotide_cyclase"/>
</dbReference>
<dbReference type="Proteomes" id="UP000199006">
    <property type="component" value="Unassembled WGS sequence"/>
</dbReference>
<proteinExistence type="predicted"/>
<accession>A0A1I4HIQ3</accession>
<dbReference type="EMBL" id="FOTI01000011">
    <property type="protein sequence ID" value="SFL42065.1"/>
    <property type="molecule type" value="Genomic_DNA"/>
</dbReference>
<sequence length="267" mass="30419">MDDTQIPSEYNEIIDEQLEIYNNGRSITKVNSIPKTKDIPIENEGHWNKIPDVICVYADMINSTKLSAKNHDQSTAGAYQLFTNTIVKLFHQIDAPYIDVKGDGVFALFNKNQVYTAFASAINVKTFAENIFVPKIKDKTDLDIGCHLGIDQKTVLVRKVGLKKYDDRTDRQNEVWAGKPVNMAAKLASKSNHSELLVSDRYFSKLEDDLVLYSCGCPGGEKAYLWEEINLEDDNIFDFDKAHKLESHWCENHGAEYFQNIIELDED</sequence>
<evidence type="ECO:0000313" key="2">
    <source>
        <dbReference type="Proteomes" id="UP000199006"/>
    </source>
</evidence>
<organism evidence="1 2">
    <name type="scientific">Halanaerobium salsuginis</name>
    <dbReference type="NCBI Taxonomy" id="29563"/>
    <lineage>
        <taxon>Bacteria</taxon>
        <taxon>Bacillati</taxon>
        <taxon>Bacillota</taxon>
        <taxon>Clostridia</taxon>
        <taxon>Halanaerobiales</taxon>
        <taxon>Halanaerobiaceae</taxon>
        <taxon>Halanaerobium</taxon>
    </lineage>
</organism>
<dbReference type="RefSeq" id="WP_089860830.1">
    <property type="nucleotide sequence ID" value="NZ_FOTI01000011.1"/>
</dbReference>
<dbReference type="SUPFAM" id="SSF55073">
    <property type="entry name" value="Nucleotide cyclase"/>
    <property type="match status" value="1"/>
</dbReference>
<reference evidence="1 2" key="1">
    <citation type="submission" date="2016-10" db="EMBL/GenBank/DDBJ databases">
        <authorList>
            <person name="de Groot N.N."/>
        </authorList>
    </citation>
    <scope>NUCLEOTIDE SEQUENCE [LARGE SCALE GENOMIC DNA]</scope>
    <source>
        <strain evidence="1 2">ATCC 51327</strain>
    </source>
</reference>
<evidence type="ECO:0000313" key="1">
    <source>
        <dbReference type="EMBL" id="SFL42065.1"/>
    </source>
</evidence>
<protein>
    <submittedName>
        <fullName evidence="1">Adenylate and Guanylate cyclase catalytic domain-containing protein</fullName>
    </submittedName>
</protein>
<dbReference type="STRING" id="29563.SAMN02983006_01109"/>